<gene>
    <name evidence="9" type="ORF">KBO27_22700</name>
</gene>
<keyword evidence="3" id="KW-1003">Cell membrane</keyword>
<dbReference type="RefSeq" id="WP_210971901.1">
    <property type="nucleotide sequence ID" value="NZ_JAGPXE010000010.1"/>
</dbReference>
<protein>
    <recommendedName>
        <fullName evidence="11">MmpS family membrane protein</fullName>
    </recommendedName>
</protein>
<keyword evidence="5 8" id="KW-1133">Transmembrane helix</keyword>
<evidence type="ECO:0000313" key="10">
    <source>
        <dbReference type="Proteomes" id="UP000674084"/>
    </source>
</evidence>
<dbReference type="InterPro" id="IPR038468">
    <property type="entry name" value="MmpS_C"/>
</dbReference>
<dbReference type="Gene3D" id="2.60.40.2880">
    <property type="entry name" value="MmpS1-5, C-terminal soluble domain"/>
    <property type="match status" value="1"/>
</dbReference>
<accession>A0ABS5DKF1</accession>
<evidence type="ECO:0000256" key="4">
    <source>
        <dbReference type="ARBA" id="ARBA00022692"/>
    </source>
</evidence>
<reference evidence="9 10" key="1">
    <citation type="submission" date="2021-04" db="EMBL/GenBank/DDBJ databases">
        <title>Whole-genome sequencing of Saccharopolyspora endophytica KCTC 19397.</title>
        <authorList>
            <person name="Ay H."/>
            <person name="Saygin H."/>
            <person name="Sahin N."/>
        </authorList>
    </citation>
    <scope>NUCLEOTIDE SEQUENCE [LARGE SCALE GENOMIC DNA]</scope>
    <source>
        <strain evidence="9 10">KCTC 19397</strain>
    </source>
</reference>
<organism evidence="9 10">
    <name type="scientific">Saccharopolyspora endophytica</name>
    <dbReference type="NCBI Taxonomy" id="543886"/>
    <lineage>
        <taxon>Bacteria</taxon>
        <taxon>Bacillati</taxon>
        <taxon>Actinomycetota</taxon>
        <taxon>Actinomycetes</taxon>
        <taxon>Pseudonocardiales</taxon>
        <taxon>Pseudonocardiaceae</taxon>
        <taxon>Saccharopolyspora</taxon>
    </lineage>
</organism>
<name>A0ABS5DKF1_9PSEU</name>
<evidence type="ECO:0000256" key="8">
    <source>
        <dbReference type="SAM" id="Phobius"/>
    </source>
</evidence>
<evidence type="ECO:0000256" key="1">
    <source>
        <dbReference type="ARBA" id="ARBA00004236"/>
    </source>
</evidence>
<keyword evidence="4 8" id="KW-0812">Transmembrane</keyword>
<evidence type="ECO:0000313" key="9">
    <source>
        <dbReference type="EMBL" id="MBQ0926766.1"/>
    </source>
</evidence>
<dbReference type="Proteomes" id="UP000674084">
    <property type="component" value="Unassembled WGS sequence"/>
</dbReference>
<keyword evidence="10" id="KW-1185">Reference proteome</keyword>
<proteinExistence type="inferred from homology"/>
<dbReference type="EMBL" id="JAGPXE010000010">
    <property type="protein sequence ID" value="MBQ0926766.1"/>
    <property type="molecule type" value="Genomic_DNA"/>
</dbReference>
<feature type="region of interest" description="Disordered" evidence="7">
    <location>
        <begin position="101"/>
        <end position="128"/>
    </location>
</feature>
<evidence type="ECO:0000256" key="3">
    <source>
        <dbReference type="ARBA" id="ARBA00022475"/>
    </source>
</evidence>
<feature type="transmembrane region" description="Helical" evidence="8">
    <location>
        <begin position="28"/>
        <end position="58"/>
    </location>
</feature>
<evidence type="ECO:0000256" key="5">
    <source>
        <dbReference type="ARBA" id="ARBA00022989"/>
    </source>
</evidence>
<comment type="similarity">
    <text evidence="2">Belongs to the MmpS family.</text>
</comment>
<sequence length="226" mass="23181">MASATPAGPAPHVPEHTGYGVTALVTGIIGIVLSWIPLIGLIGFILGLIAVVFGALGWAKAHKGEISNPVVTKVGFFLGVAAVVFSIIAWASFASQMDKTLNTSPSPAPAGPPAYIPQGGPPAPAPEAVPAQAQAAYVEAFGDGEAMVSVFDQGHSSNTVDLPHRVDLKEGYVSVSVTRSPSVESYMDSGQGDSGSVGCRIIREGEVVDEQTAQGQFASVSCSKMY</sequence>
<comment type="caution">
    <text evidence="9">The sequence shown here is derived from an EMBL/GenBank/DDBJ whole genome shotgun (WGS) entry which is preliminary data.</text>
</comment>
<evidence type="ECO:0000256" key="6">
    <source>
        <dbReference type="ARBA" id="ARBA00023136"/>
    </source>
</evidence>
<dbReference type="InterPro" id="IPR008693">
    <property type="entry name" value="MmpS"/>
</dbReference>
<feature type="compositionally biased region" description="Pro residues" evidence="7">
    <location>
        <begin position="106"/>
        <end position="127"/>
    </location>
</feature>
<comment type="subcellular location">
    <subcellularLocation>
        <location evidence="1">Cell membrane</location>
    </subcellularLocation>
</comment>
<evidence type="ECO:0000256" key="7">
    <source>
        <dbReference type="SAM" id="MobiDB-lite"/>
    </source>
</evidence>
<keyword evidence="6 8" id="KW-0472">Membrane</keyword>
<dbReference type="Pfam" id="PF05423">
    <property type="entry name" value="Mycobact_memb"/>
    <property type="match status" value="1"/>
</dbReference>
<feature type="transmembrane region" description="Helical" evidence="8">
    <location>
        <begin position="70"/>
        <end position="93"/>
    </location>
</feature>
<evidence type="ECO:0000256" key="2">
    <source>
        <dbReference type="ARBA" id="ARBA00007531"/>
    </source>
</evidence>
<evidence type="ECO:0008006" key="11">
    <source>
        <dbReference type="Google" id="ProtNLM"/>
    </source>
</evidence>